<feature type="domain" description="Nudix hydrolase" evidence="3">
    <location>
        <begin position="13"/>
        <end position="141"/>
    </location>
</feature>
<reference evidence="4 5" key="1">
    <citation type="journal article" date="2016" name="Nat. Commun.">
        <title>Thousands of microbial genomes shed light on interconnected biogeochemical processes in an aquifer system.</title>
        <authorList>
            <person name="Anantharaman K."/>
            <person name="Brown C.T."/>
            <person name="Hug L.A."/>
            <person name="Sharon I."/>
            <person name="Castelle C.J."/>
            <person name="Probst A.J."/>
            <person name="Thomas B.C."/>
            <person name="Singh A."/>
            <person name="Wilkins M.J."/>
            <person name="Karaoz U."/>
            <person name="Brodie E.L."/>
            <person name="Williams K.H."/>
            <person name="Hubbard S.S."/>
            <person name="Banfield J.F."/>
        </authorList>
    </citation>
    <scope>NUCLEOTIDE SEQUENCE [LARGE SCALE GENOMIC DNA]</scope>
</reference>
<dbReference type="STRING" id="1798325.A2834_03430"/>
<dbReference type="SUPFAM" id="SSF55811">
    <property type="entry name" value="Nudix"/>
    <property type="match status" value="1"/>
</dbReference>
<dbReference type="PANTHER" id="PTHR43736">
    <property type="entry name" value="ADP-RIBOSE PYROPHOSPHATASE"/>
    <property type="match status" value="1"/>
</dbReference>
<dbReference type="Pfam" id="PF00583">
    <property type="entry name" value="Acetyltransf_1"/>
    <property type="match status" value="1"/>
</dbReference>
<dbReference type="SUPFAM" id="SSF55729">
    <property type="entry name" value="Acyl-CoA N-acyltransferases (Nat)"/>
    <property type="match status" value="1"/>
</dbReference>
<name>A0A1F5VHS7_9BACT</name>
<dbReference type="Proteomes" id="UP000179251">
    <property type="component" value="Unassembled WGS sequence"/>
</dbReference>
<dbReference type="Gene3D" id="3.90.79.10">
    <property type="entry name" value="Nucleoside Triphosphate Pyrophosphohydrolase"/>
    <property type="match status" value="1"/>
</dbReference>
<dbReference type="AlphaFoldDB" id="A0A1F5VHS7"/>
<keyword evidence="1" id="KW-0378">Hydrolase</keyword>
<evidence type="ECO:0000313" key="5">
    <source>
        <dbReference type="Proteomes" id="UP000179251"/>
    </source>
</evidence>
<dbReference type="InterPro" id="IPR015797">
    <property type="entry name" value="NUDIX_hydrolase-like_dom_sf"/>
</dbReference>
<organism evidence="4 5">
    <name type="scientific">Candidatus Giovannonibacteria bacterium RIFCSPHIGHO2_01_FULL_45_23</name>
    <dbReference type="NCBI Taxonomy" id="1798325"/>
    <lineage>
        <taxon>Bacteria</taxon>
        <taxon>Candidatus Giovannoniibacteriota</taxon>
    </lineage>
</organism>
<dbReference type="Gene3D" id="3.40.630.30">
    <property type="match status" value="1"/>
</dbReference>
<sequence>MKNTNCELCGFENPKPTATAVVIRDQKLLVAKRAEEPFKGEWDFIGGYLNKNETPKDALKREIKEELGVNSLLTYLGAFSGTAKYKNFDFPVLSFAYLTELVGDIKLNKAENSEISWVPFSELKTIAFDSNKKILEFVKKKFVYDLNKVRKLVSQLDSAAVVNEQSLYKAMLDGYVSKIEDGGELIGMGWIFPRQTKLRRQAIVEDMIVDDRYRGKGFGEKILLDLIQWAKEQGVEVVELTTNSKRLAANFLYQKAGFKLHETNHYLLKLN</sequence>
<dbReference type="PROSITE" id="PS51462">
    <property type="entry name" value="NUDIX"/>
    <property type="match status" value="1"/>
</dbReference>
<dbReference type="InterPro" id="IPR016181">
    <property type="entry name" value="Acyl_CoA_acyltransferase"/>
</dbReference>
<evidence type="ECO:0000259" key="2">
    <source>
        <dbReference type="PROSITE" id="PS51186"/>
    </source>
</evidence>
<dbReference type="PROSITE" id="PS00893">
    <property type="entry name" value="NUDIX_BOX"/>
    <property type="match status" value="1"/>
</dbReference>
<dbReference type="InterPro" id="IPR000086">
    <property type="entry name" value="NUDIX_hydrolase_dom"/>
</dbReference>
<evidence type="ECO:0000259" key="3">
    <source>
        <dbReference type="PROSITE" id="PS51462"/>
    </source>
</evidence>
<dbReference type="InterPro" id="IPR020084">
    <property type="entry name" value="NUDIX_hydrolase_CS"/>
</dbReference>
<evidence type="ECO:0000256" key="1">
    <source>
        <dbReference type="ARBA" id="ARBA00022801"/>
    </source>
</evidence>
<dbReference type="GO" id="GO:0016747">
    <property type="term" value="F:acyltransferase activity, transferring groups other than amino-acyl groups"/>
    <property type="evidence" value="ECO:0007669"/>
    <property type="project" value="InterPro"/>
</dbReference>
<protein>
    <recommendedName>
        <fullName evidence="6">N-acetyltransferase domain-containing protein</fullName>
    </recommendedName>
</protein>
<evidence type="ECO:0008006" key="6">
    <source>
        <dbReference type="Google" id="ProtNLM"/>
    </source>
</evidence>
<dbReference type="CDD" id="cd04301">
    <property type="entry name" value="NAT_SF"/>
    <property type="match status" value="1"/>
</dbReference>
<dbReference type="InterPro" id="IPR000182">
    <property type="entry name" value="GNAT_dom"/>
</dbReference>
<dbReference type="Pfam" id="PF00293">
    <property type="entry name" value="NUDIX"/>
    <property type="match status" value="1"/>
</dbReference>
<proteinExistence type="predicted"/>
<accession>A0A1F5VHS7</accession>
<dbReference type="GO" id="GO:0016787">
    <property type="term" value="F:hydrolase activity"/>
    <property type="evidence" value="ECO:0007669"/>
    <property type="project" value="UniProtKB-KW"/>
</dbReference>
<feature type="domain" description="N-acetyltransferase" evidence="2">
    <location>
        <begin position="121"/>
        <end position="271"/>
    </location>
</feature>
<dbReference type="PANTHER" id="PTHR43736:SF1">
    <property type="entry name" value="DIHYDRONEOPTERIN TRIPHOSPHATE DIPHOSPHATASE"/>
    <property type="match status" value="1"/>
</dbReference>
<comment type="caution">
    <text evidence="4">The sequence shown here is derived from an EMBL/GenBank/DDBJ whole genome shotgun (WGS) entry which is preliminary data.</text>
</comment>
<evidence type="ECO:0000313" key="4">
    <source>
        <dbReference type="EMBL" id="OGF62491.1"/>
    </source>
</evidence>
<dbReference type="EMBL" id="MFHD01000017">
    <property type="protein sequence ID" value="OGF62491.1"/>
    <property type="molecule type" value="Genomic_DNA"/>
</dbReference>
<dbReference type="CDD" id="cd04681">
    <property type="entry name" value="NUDIX_Hydrolase"/>
    <property type="match status" value="1"/>
</dbReference>
<dbReference type="PROSITE" id="PS51186">
    <property type="entry name" value="GNAT"/>
    <property type="match status" value="1"/>
</dbReference>
<gene>
    <name evidence="4" type="ORF">A2834_03430</name>
</gene>